<evidence type="ECO:0000256" key="8">
    <source>
        <dbReference type="ARBA" id="ARBA00022741"/>
    </source>
</evidence>
<dbReference type="GO" id="GO:0004721">
    <property type="term" value="F:phosphoprotein phosphatase activity"/>
    <property type="evidence" value="ECO:0007669"/>
    <property type="project" value="TreeGrafter"/>
</dbReference>
<dbReference type="AlphaFoldDB" id="J4V1B1"/>
<dbReference type="Gene3D" id="6.10.340.10">
    <property type="match status" value="1"/>
</dbReference>
<evidence type="ECO:0000256" key="10">
    <source>
        <dbReference type="ARBA" id="ARBA00022840"/>
    </source>
</evidence>
<evidence type="ECO:0000256" key="4">
    <source>
        <dbReference type="ARBA" id="ARBA00012438"/>
    </source>
</evidence>
<dbReference type="SUPFAM" id="SSF47384">
    <property type="entry name" value="Homodimeric domain of signal transducing histidine kinase"/>
    <property type="match status" value="1"/>
</dbReference>
<feature type="domain" description="Histidine kinase" evidence="14">
    <location>
        <begin position="369"/>
        <end position="586"/>
    </location>
</feature>
<dbReference type="FunFam" id="1.10.287.130:FF:000001">
    <property type="entry name" value="Two-component sensor histidine kinase"/>
    <property type="match status" value="1"/>
</dbReference>
<name>J4V1B1_9GAMM</name>
<keyword evidence="11" id="KW-0902">Two-component regulatory system</keyword>
<keyword evidence="6" id="KW-0597">Phosphoprotein</keyword>
<proteinExistence type="predicted"/>
<dbReference type="InterPro" id="IPR005467">
    <property type="entry name" value="His_kinase_dom"/>
</dbReference>
<dbReference type="FunFam" id="3.30.565.10:FF:000023">
    <property type="entry name" value="PAS domain-containing sensor histidine kinase"/>
    <property type="match status" value="1"/>
</dbReference>
<dbReference type="InterPro" id="IPR003661">
    <property type="entry name" value="HisK_dim/P_dom"/>
</dbReference>
<dbReference type="InterPro" id="IPR050351">
    <property type="entry name" value="BphY/WalK/GraS-like"/>
</dbReference>
<evidence type="ECO:0000256" key="6">
    <source>
        <dbReference type="ARBA" id="ARBA00022553"/>
    </source>
</evidence>
<evidence type="ECO:0000256" key="7">
    <source>
        <dbReference type="ARBA" id="ARBA00022679"/>
    </source>
</evidence>
<evidence type="ECO:0000313" key="16">
    <source>
        <dbReference type="Proteomes" id="UP000010116"/>
    </source>
</evidence>
<dbReference type="PRINTS" id="PR00344">
    <property type="entry name" value="BCTRLSENSOR"/>
</dbReference>
<dbReference type="GO" id="GO:0005886">
    <property type="term" value="C:plasma membrane"/>
    <property type="evidence" value="ECO:0007669"/>
    <property type="project" value="UniProtKB-SubCell"/>
</dbReference>
<dbReference type="InterPro" id="IPR004358">
    <property type="entry name" value="Sig_transdc_His_kin-like_C"/>
</dbReference>
<keyword evidence="10" id="KW-0067">ATP-binding</keyword>
<dbReference type="Gene3D" id="1.10.287.130">
    <property type="match status" value="1"/>
</dbReference>
<dbReference type="PANTHER" id="PTHR45453:SF1">
    <property type="entry name" value="PHOSPHATE REGULON SENSOR PROTEIN PHOR"/>
    <property type="match status" value="1"/>
</dbReference>
<dbReference type="Pfam" id="PF02518">
    <property type="entry name" value="HATPase_c"/>
    <property type="match status" value="1"/>
</dbReference>
<keyword evidence="13" id="KW-0812">Transmembrane</keyword>
<keyword evidence="7" id="KW-0808">Transferase</keyword>
<dbReference type="PROSITE" id="PS50109">
    <property type="entry name" value="HIS_KIN"/>
    <property type="match status" value="1"/>
</dbReference>
<accession>J4V1B1</accession>
<dbReference type="CDD" id="cd00130">
    <property type="entry name" value="PAS"/>
    <property type="match status" value="1"/>
</dbReference>
<keyword evidence="12 13" id="KW-0472">Membrane</keyword>
<dbReference type="CDD" id="cd00082">
    <property type="entry name" value="HisKA"/>
    <property type="match status" value="1"/>
</dbReference>
<evidence type="ECO:0000256" key="5">
    <source>
        <dbReference type="ARBA" id="ARBA00022475"/>
    </source>
</evidence>
<dbReference type="PANTHER" id="PTHR45453">
    <property type="entry name" value="PHOSPHATE REGULON SENSOR PROTEIN PHOR"/>
    <property type="match status" value="1"/>
</dbReference>
<comment type="subcellular location">
    <subcellularLocation>
        <location evidence="2">Cell membrane</location>
    </subcellularLocation>
    <subcellularLocation>
        <location evidence="3">Membrane raft</location>
        <topology evidence="3">Multi-pass membrane protein</topology>
    </subcellularLocation>
</comment>
<dbReference type="InterPro" id="IPR036890">
    <property type="entry name" value="HATPase_C_sf"/>
</dbReference>
<evidence type="ECO:0000256" key="13">
    <source>
        <dbReference type="SAM" id="Phobius"/>
    </source>
</evidence>
<evidence type="ECO:0000256" key="3">
    <source>
        <dbReference type="ARBA" id="ARBA00004314"/>
    </source>
</evidence>
<keyword evidence="13" id="KW-1133">Transmembrane helix</keyword>
<dbReference type="InterPro" id="IPR035965">
    <property type="entry name" value="PAS-like_dom_sf"/>
</dbReference>
<organism evidence="15 16">
    <name type="scientific">SAR86 cluster bacterium SAR86B</name>
    <dbReference type="NCBI Taxonomy" id="1123867"/>
    <lineage>
        <taxon>Bacteria</taxon>
        <taxon>Pseudomonadati</taxon>
        <taxon>Pseudomonadota</taxon>
        <taxon>Gammaproteobacteria</taxon>
        <taxon>SAR86 cluster</taxon>
    </lineage>
</organism>
<comment type="catalytic activity">
    <reaction evidence="1">
        <text>ATP + protein L-histidine = ADP + protein N-phospho-L-histidine.</text>
        <dbReference type="EC" id="2.7.13.3"/>
    </reaction>
</comment>
<dbReference type="Gene3D" id="3.30.565.10">
    <property type="entry name" value="Histidine kinase-like ATPase, C-terminal domain"/>
    <property type="match status" value="1"/>
</dbReference>
<evidence type="ECO:0000256" key="1">
    <source>
        <dbReference type="ARBA" id="ARBA00000085"/>
    </source>
</evidence>
<dbReference type="EC" id="2.7.13.3" evidence="4"/>
<dbReference type="GO" id="GO:0005524">
    <property type="term" value="F:ATP binding"/>
    <property type="evidence" value="ECO:0007669"/>
    <property type="project" value="UniProtKB-KW"/>
</dbReference>
<dbReference type="EMBL" id="JH611193">
    <property type="protein sequence ID" value="EJP72382.1"/>
    <property type="molecule type" value="Genomic_DNA"/>
</dbReference>
<protein>
    <recommendedName>
        <fullName evidence="4">histidine kinase</fullName>
        <ecNumber evidence="4">2.7.13.3</ecNumber>
    </recommendedName>
</protein>
<dbReference type="Gene3D" id="3.30.450.20">
    <property type="entry name" value="PAS domain"/>
    <property type="match status" value="1"/>
</dbReference>
<dbReference type="GO" id="GO:0045121">
    <property type="term" value="C:membrane raft"/>
    <property type="evidence" value="ECO:0007669"/>
    <property type="project" value="UniProtKB-SubCell"/>
</dbReference>
<gene>
    <name evidence="15" type="ORF">NT02SARS_1320</name>
</gene>
<keyword evidence="8" id="KW-0547">Nucleotide-binding</keyword>
<dbReference type="SMART" id="SM00387">
    <property type="entry name" value="HATPase_c"/>
    <property type="match status" value="1"/>
</dbReference>
<evidence type="ECO:0000256" key="12">
    <source>
        <dbReference type="ARBA" id="ARBA00023136"/>
    </source>
</evidence>
<dbReference type="CDD" id="cd00075">
    <property type="entry name" value="HATPase"/>
    <property type="match status" value="1"/>
</dbReference>
<reference evidence="15 16" key="1">
    <citation type="journal article" date="2012" name="ISME J.">
        <title>Genomic insights to SAR86, an abundant and uncultivated marine bacterial lineage.</title>
        <authorList>
            <person name="Dupont C.L."/>
            <person name="Rusch D.B."/>
            <person name="Yooseph S."/>
            <person name="Lombardo M.J."/>
            <person name="Richter R.A."/>
            <person name="Valas R."/>
            <person name="Novotny M."/>
            <person name="Yee-Greenbaum J."/>
            <person name="Selengut J.D."/>
            <person name="Haft D.H."/>
            <person name="Halpern A.L."/>
            <person name="Lasken R.S."/>
            <person name="Nealson K."/>
            <person name="Friedman R."/>
            <person name="Venter J.C."/>
        </authorList>
    </citation>
    <scope>NUCLEOTIDE SEQUENCE [LARGE SCALE GENOMIC DNA]</scope>
</reference>
<feature type="transmembrane region" description="Helical" evidence="13">
    <location>
        <begin position="6"/>
        <end position="25"/>
    </location>
</feature>
<keyword evidence="5" id="KW-1003">Cell membrane</keyword>
<dbReference type="HOGENOM" id="CLU_000445_89_2_6"/>
<dbReference type="Proteomes" id="UP000010116">
    <property type="component" value="Unassembled WGS sequence"/>
</dbReference>
<dbReference type="Pfam" id="PF00512">
    <property type="entry name" value="HisKA"/>
    <property type="match status" value="1"/>
</dbReference>
<evidence type="ECO:0000313" key="15">
    <source>
        <dbReference type="EMBL" id="EJP72382.1"/>
    </source>
</evidence>
<dbReference type="GO" id="GO:0000155">
    <property type="term" value="F:phosphorelay sensor kinase activity"/>
    <property type="evidence" value="ECO:0007669"/>
    <property type="project" value="InterPro"/>
</dbReference>
<dbReference type="SUPFAM" id="SSF55874">
    <property type="entry name" value="ATPase domain of HSP90 chaperone/DNA topoisomerase II/histidine kinase"/>
    <property type="match status" value="1"/>
</dbReference>
<dbReference type="SMART" id="SM00388">
    <property type="entry name" value="HisKA"/>
    <property type="match status" value="1"/>
</dbReference>
<dbReference type="SUPFAM" id="SSF55785">
    <property type="entry name" value="PYP-like sensor domain (PAS domain)"/>
    <property type="match status" value="1"/>
</dbReference>
<sequence length="586" mass="65476">MGVRSRIFLTIFLSLFLSVIATYFITERDLRRGIENQLVSELEKEANLIVENIGNVSSFQSLEESDAAADNLGSIIDSRVTLISNEGEVVGDSSLTIQEISLLDNHLNRSEVIEALKNNRGWSSRYSNTLDSNLLYFAVLDENIEEPNVIRVAVPLSSLDSALSSLELAISLLFIVVFIVSVFASFISSRILYSNIEALDKAASRIIDGAIKKKDIKALPTQRVDEFGNVARTISQISADLKQRIQDIAKQRDQFGNVLNDLGEGILVADNNENIFYSNEQSQIILELQKLNGRKLQSLNIPAINYLTERAKEKKKADIEFEIELKDKTTRWVLGSMNKSKSTGEFILVLHDISQLRQLNSMRRDFISNLSHELRTPVSVIRANSETLLSGALEDKKEAAVFAKAIMHNSERLSEMVSDLIDLSRIEYGDLKLNIRSIDVNQIIESIVFSMKSILKRKNISIKFDPHQSKSMVEADLNALERIINNFIDNAYKYSPKNSLIVITTESSNSDIKINIIDEGDGIAPKEMNLIFDRFFRTASARASEKTGSGLGLAIVKNLVNSLNGKVGVDSNEKGSTFWFTLPKAK</sequence>
<evidence type="ECO:0000256" key="11">
    <source>
        <dbReference type="ARBA" id="ARBA00023012"/>
    </source>
</evidence>
<dbReference type="InterPro" id="IPR003594">
    <property type="entry name" value="HATPase_dom"/>
</dbReference>
<evidence type="ECO:0000259" key="14">
    <source>
        <dbReference type="PROSITE" id="PS50109"/>
    </source>
</evidence>
<dbReference type="GO" id="GO:0016036">
    <property type="term" value="P:cellular response to phosphate starvation"/>
    <property type="evidence" value="ECO:0007669"/>
    <property type="project" value="TreeGrafter"/>
</dbReference>
<evidence type="ECO:0000256" key="9">
    <source>
        <dbReference type="ARBA" id="ARBA00022777"/>
    </source>
</evidence>
<dbReference type="InterPro" id="IPR000014">
    <property type="entry name" value="PAS"/>
</dbReference>
<dbReference type="InterPro" id="IPR036097">
    <property type="entry name" value="HisK_dim/P_sf"/>
</dbReference>
<keyword evidence="9 15" id="KW-0418">Kinase</keyword>
<evidence type="ECO:0000256" key="2">
    <source>
        <dbReference type="ARBA" id="ARBA00004236"/>
    </source>
</evidence>